<keyword evidence="4" id="KW-1185">Reference proteome</keyword>
<dbReference type="GO" id="GO:0051087">
    <property type="term" value="F:protein-folding chaperone binding"/>
    <property type="evidence" value="ECO:0007669"/>
    <property type="project" value="TreeGrafter"/>
</dbReference>
<dbReference type="PANTHER" id="PTHR44140:SF2">
    <property type="entry name" value="LD25575P"/>
    <property type="match status" value="1"/>
</dbReference>
<evidence type="ECO:0000256" key="1">
    <source>
        <dbReference type="PROSITE-ProRule" id="PRU00339"/>
    </source>
</evidence>
<dbReference type="GO" id="GO:0005783">
    <property type="term" value="C:endoplasmic reticulum"/>
    <property type="evidence" value="ECO:0007669"/>
    <property type="project" value="TreeGrafter"/>
</dbReference>
<comment type="caution">
    <text evidence="3">The sequence shown here is derived from an EMBL/GenBank/DDBJ whole genome shotgun (WGS) entry which is preliminary data.</text>
</comment>
<name>A0A9P1MUD9_9PELO</name>
<organism evidence="3 4">
    <name type="scientific">Caenorhabditis angaria</name>
    <dbReference type="NCBI Taxonomy" id="860376"/>
    <lineage>
        <taxon>Eukaryota</taxon>
        <taxon>Metazoa</taxon>
        <taxon>Ecdysozoa</taxon>
        <taxon>Nematoda</taxon>
        <taxon>Chromadorea</taxon>
        <taxon>Rhabditida</taxon>
        <taxon>Rhabditina</taxon>
        <taxon>Rhabditomorpha</taxon>
        <taxon>Rhabditoidea</taxon>
        <taxon>Rhabditidae</taxon>
        <taxon>Peloderinae</taxon>
        <taxon>Caenorhabditis</taxon>
    </lineage>
</organism>
<dbReference type="OrthoDB" id="1726119at2759"/>
<dbReference type="AlphaFoldDB" id="A0A9P1MUD9"/>
<dbReference type="InterPro" id="IPR019734">
    <property type="entry name" value="TPR_rpt"/>
</dbReference>
<evidence type="ECO:0000313" key="3">
    <source>
        <dbReference type="EMBL" id="CAI5440454.1"/>
    </source>
</evidence>
<accession>A0A9P1MUD9</accession>
<evidence type="ECO:0008006" key="5">
    <source>
        <dbReference type="Google" id="ProtNLM"/>
    </source>
</evidence>
<protein>
    <recommendedName>
        <fullName evidence="5">Tetratricopeptide repeat protein</fullName>
    </recommendedName>
</protein>
<dbReference type="SMART" id="SM00028">
    <property type="entry name" value="TPR"/>
    <property type="match status" value="2"/>
</dbReference>
<dbReference type="GO" id="GO:0034975">
    <property type="term" value="P:protein folding in endoplasmic reticulum"/>
    <property type="evidence" value="ECO:0007669"/>
    <property type="project" value="TreeGrafter"/>
</dbReference>
<dbReference type="PROSITE" id="PS50005">
    <property type="entry name" value="TPR"/>
    <property type="match status" value="2"/>
</dbReference>
<dbReference type="EMBL" id="CANHGI010000001">
    <property type="protein sequence ID" value="CAI5440454.1"/>
    <property type="molecule type" value="Genomic_DNA"/>
</dbReference>
<feature type="repeat" description="TPR" evidence="1">
    <location>
        <begin position="50"/>
        <end position="83"/>
    </location>
</feature>
<keyword evidence="2" id="KW-0732">Signal</keyword>
<dbReference type="Gene3D" id="1.25.40.10">
    <property type="entry name" value="Tetratricopeptide repeat domain"/>
    <property type="match status" value="1"/>
</dbReference>
<evidence type="ECO:0000313" key="4">
    <source>
        <dbReference type="Proteomes" id="UP001152747"/>
    </source>
</evidence>
<dbReference type="InterPro" id="IPR051727">
    <property type="entry name" value="DnaJ_C3_Co-chaperones"/>
</dbReference>
<reference evidence="3" key="1">
    <citation type="submission" date="2022-11" db="EMBL/GenBank/DDBJ databases">
        <authorList>
            <person name="Kikuchi T."/>
        </authorList>
    </citation>
    <scope>NUCLEOTIDE SEQUENCE</scope>
    <source>
        <strain evidence="3">PS1010</strain>
    </source>
</reference>
<dbReference type="GO" id="GO:0051787">
    <property type="term" value="F:misfolded protein binding"/>
    <property type="evidence" value="ECO:0007669"/>
    <property type="project" value="TreeGrafter"/>
</dbReference>
<evidence type="ECO:0000256" key="2">
    <source>
        <dbReference type="SAM" id="SignalP"/>
    </source>
</evidence>
<feature type="chain" id="PRO_5040381979" description="Tetratricopeptide repeat protein" evidence="2">
    <location>
        <begin position="17"/>
        <end position="124"/>
    </location>
</feature>
<dbReference type="InterPro" id="IPR011990">
    <property type="entry name" value="TPR-like_helical_dom_sf"/>
</dbReference>
<gene>
    <name evidence="3" type="ORF">CAMP_LOCUS3091</name>
</gene>
<dbReference type="SUPFAM" id="SSF48452">
    <property type="entry name" value="TPR-like"/>
    <property type="match status" value="1"/>
</dbReference>
<dbReference type="PANTHER" id="PTHR44140">
    <property type="entry name" value="LD25575P"/>
    <property type="match status" value="1"/>
</dbReference>
<keyword evidence="1" id="KW-0802">TPR repeat</keyword>
<sequence length="124" mass="14207">MYGLLLRLFLIGVVYSSTDLELGNAFLAKGQLSDALSHFHEAINSNPKNYQAIYRRALIYLALSRPSSAFADFQKVLALKPDFVKFDENSNFLDRDKHSRVIQNKTPVSRLFCKNLEFKQLPHT</sequence>
<dbReference type="Proteomes" id="UP001152747">
    <property type="component" value="Unassembled WGS sequence"/>
</dbReference>
<proteinExistence type="predicted"/>
<feature type="signal peptide" evidence="2">
    <location>
        <begin position="1"/>
        <end position="16"/>
    </location>
</feature>
<feature type="repeat" description="TPR" evidence="1">
    <location>
        <begin position="16"/>
        <end position="49"/>
    </location>
</feature>
<dbReference type="Pfam" id="PF13432">
    <property type="entry name" value="TPR_16"/>
    <property type="match status" value="1"/>
</dbReference>